<dbReference type="InterPro" id="IPR002818">
    <property type="entry name" value="DJ-1/PfpI"/>
</dbReference>
<dbReference type="InterPro" id="IPR029062">
    <property type="entry name" value="Class_I_gatase-like"/>
</dbReference>
<dbReference type="Pfam" id="PF01965">
    <property type="entry name" value="DJ-1_PfpI"/>
    <property type="match status" value="1"/>
</dbReference>
<evidence type="ECO:0000256" key="2">
    <source>
        <dbReference type="ARBA" id="ARBA00023163"/>
    </source>
</evidence>
<accession>A0ABN6JXL9</accession>
<dbReference type="InterPro" id="IPR018060">
    <property type="entry name" value="HTH_AraC"/>
</dbReference>
<keyword evidence="1" id="KW-0805">Transcription regulation</keyword>
<dbReference type="PANTHER" id="PTHR43130">
    <property type="entry name" value="ARAC-FAMILY TRANSCRIPTIONAL REGULATOR"/>
    <property type="match status" value="1"/>
</dbReference>
<sequence>MYDVKLAAIHRGPVVSDTGIPLVAEKSLDSLSVPHTAIIVGAWCIEEALKDARPIVEWVQSVEKRLTRTAALCSGAFFLADAGLLDGRRATTHWAVADALRARHPSVKVDSDSIFVREGTIWTSAGVTAGIDLALALVEEDFGLDIALDVARDLVVYLKRPGGQSQFSAHLVSQATHHPGIREVQNWVLSNIADDVCSSDMAARLAMSPRNFNRFFKKETGTTPSAFLMRARTEAARRMLEEGDLPAKTIAAKSGFRTYEAMRKAFQLALGVTPLEYRQRFSAKRS</sequence>
<keyword evidence="2" id="KW-0804">Transcription</keyword>
<geneLocation type="plasmid" evidence="4 5">
    <name>pPT365</name>
</geneLocation>
<name>A0ABN6JXL9_9BURK</name>
<keyword evidence="5" id="KW-1185">Reference proteome</keyword>
<proteinExistence type="predicted"/>
<dbReference type="InterPro" id="IPR009057">
    <property type="entry name" value="Homeodomain-like_sf"/>
</dbReference>
<keyword evidence="4" id="KW-0614">Plasmid</keyword>
<evidence type="ECO:0000313" key="5">
    <source>
        <dbReference type="Proteomes" id="UP001319874"/>
    </source>
</evidence>
<gene>
    <name evidence="4" type="ORF">PTKU64_92600</name>
</gene>
<organism evidence="4 5">
    <name type="scientific">Paraburkholderia terrae</name>
    <dbReference type="NCBI Taxonomy" id="311230"/>
    <lineage>
        <taxon>Bacteria</taxon>
        <taxon>Pseudomonadati</taxon>
        <taxon>Pseudomonadota</taxon>
        <taxon>Betaproteobacteria</taxon>
        <taxon>Burkholderiales</taxon>
        <taxon>Burkholderiaceae</taxon>
        <taxon>Paraburkholderia</taxon>
    </lineage>
</organism>
<dbReference type="PANTHER" id="PTHR43130:SF3">
    <property type="entry name" value="HTH-TYPE TRANSCRIPTIONAL REGULATOR RV1931C"/>
    <property type="match status" value="1"/>
</dbReference>
<reference evidence="4 5" key="1">
    <citation type="journal article" date="2022" name="Front. Microbiol.">
        <title>Identification and characterization of a novel class of self-sufficient cytochrome P450 hydroxylase involved in cyclohexanecarboxylate degradation in Paraburkholderia terrae strain KU-64.</title>
        <authorList>
            <person name="Yamamoto T."/>
            <person name="Hasegawa Y."/>
            <person name="Iwaki H."/>
        </authorList>
    </citation>
    <scope>NUCLEOTIDE SEQUENCE [LARGE SCALE GENOMIC DNA]</scope>
    <source>
        <strain evidence="4 5">KU-64</strain>
    </source>
</reference>
<dbReference type="SUPFAM" id="SSF46689">
    <property type="entry name" value="Homeodomain-like"/>
    <property type="match status" value="2"/>
</dbReference>
<dbReference type="CDD" id="cd03137">
    <property type="entry name" value="GATase1_AraC_1"/>
    <property type="match status" value="1"/>
</dbReference>
<feature type="domain" description="HTH araC/xylS-type" evidence="3">
    <location>
        <begin position="182"/>
        <end position="280"/>
    </location>
</feature>
<dbReference type="EMBL" id="AP024959">
    <property type="protein sequence ID" value="BCZ85585.1"/>
    <property type="molecule type" value="Genomic_DNA"/>
</dbReference>
<dbReference type="SMART" id="SM00342">
    <property type="entry name" value="HTH_ARAC"/>
    <property type="match status" value="1"/>
</dbReference>
<dbReference type="PROSITE" id="PS01124">
    <property type="entry name" value="HTH_ARAC_FAMILY_2"/>
    <property type="match status" value="1"/>
</dbReference>
<dbReference type="Proteomes" id="UP001319874">
    <property type="component" value="Plasmid pPT365"/>
</dbReference>
<evidence type="ECO:0000313" key="4">
    <source>
        <dbReference type="EMBL" id="BCZ85585.1"/>
    </source>
</evidence>
<dbReference type="InterPro" id="IPR052158">
    <property type="entry name" value="INH-QAR"/>
</dbReference>
<dbReference type="Pfam" id="PF12833">
    <property type="entry name" value="HTH_18"/>
    <property type="match status" value="1"/>
</dbReference>
<dbReference type="SUPFAM" id="SSF52317">
    <property type="entry name" value="Class I glutamine amidotransferase-like"/>
    <property type="match status" value="1"/>
</dbReference>
<dbReference type="Gene3D" id="1.10.10.60">
    <property type="entry name" value="Homeodomain-like"/>
    <property type="match status" value="1"/>
</dbReference>
<protein>
    <submittedName>
        <fullName evidence="4">AraC family transcriptional regulator</fullName>
    </submittedName>
</protein>
<evidence type="ECO:0000259" key="3">
    <source>
        <dbReference type="PROSITE" id="PS01124"/>
    </source>
</evidence>
<evidence type="ECO:0000256" key="1">
    <source>
        <dbReference type="ARBA" id="ARBA00023015"/>
    </source>
</evidence>
<dbReference type="Gene3D" id="3.40.50.880">
    <property type="match status" value="1"/>
</dbReference>